<name>D0L6Z7_GORB4</name>
<reference evidence="4" key="1">
    <citation type="submission" date="2009-10" db="EMBL/GenBank/DDBJ databases">
        <title>The complete chromosome of Gordonia bronchialis DSM 43247.</title>
        <authorList>
            <consortium name="US DOE Joint Genome Institute (JGI-PGF)"/>
            <person name="Lucas S."/>
            <person name="Copeland A."/>
            <person name="Lapidus A."/>
            <person name="Glavina del Rio T."/>
            <person name="Dalin E."/>
            <person name="Tice H."/>
            <person name="Bruce D."/>
            <person name="Goodwin L."/>
            <person name="Pitluck S."/>
            <person name="Kyrpides N."/>
            <person name="Mavromatis K."/>
            <person name="Ivanova N."/>
            <person name="Ovchinnikova G."/>
            <person name="Saunders E."/>
            <person name="Brettin T."/>
            <person name="Detter J.C."/>
            <person name="Han C."/>
            <person name="Larimer F."/>
            <person name="Land M."/>
            <person name="Hauser L."/>
            <person name="Markowitz V."/>
            <person name="Cheng J.-F."/>
            <person name="Hugenholtz P."/>
            <person name="Woyke T."/>
            <person name="Wu D."/>
            <person name="Jando M."/>
            <person name="Schneider S."/>
            <person name="Goeker M."/>
            <person name="Klenk H.-P."/>
            <person name="Eisen J.A."/>
        </authorList>
    </citation>
    <scope>NUCLEOTIDE SEQUENCE [LARGE SCALE GENOMIC DNA]</scope>
    <source>
        <strain evidence="4">ATCC 25592 / DSM 43247 / BCRC 13721 / JCM 3198 / KCTC 3076 / NBRC 16047 / NCTC 10667</strain>
    </source>
</reference>
<evidence type="ECO:0000259" key="2">
    <source>
        <dbReference type="Pfam" id="PF02470"/>
    </source>
</evidence>
<dbReference type="InterPro" id="IPR003399">
    <property type="entry name" value="Mce/MlaD"/>
</dbReference>
<evidence type="ECO:0000313" key="3">
    <source>
        <dbReference type="EMBL" id="ACY20782.1"/>
    </source>
</evidence>
<dbReference type="Pfam" id="PF02470">
    <property type="entry name" value="MlaD"/>
    <property type="match status" value="1"/>
</dbReference>
<dbReference type="HOGENOM" id="CLU_026704_2_0_11"/>
<feature type="domain" description="Mce/MlaD" evidence="2">
    <location>
        <begin position="59"/>
        <end position="133"/>
    </location>
</feature>
<keyword evidence="1" id="KW-0472">Membrane</keyword>
<dbReference type="OrthoDB" id="3456055at2"/>
<evidence type="ECO:0000313" key="4">
    <source>
        <dbReference type="Proteomes" id="UP000001219"/>
    </source>
</evidence>
<dbReference type="Proteomes" id="UP000001219">
    <property type="component" value="Chromosome"/>
</dbReference>
<dbReference type="STRING" id="526226.Gbro_1505"/>
<keyword evidence="4" id="KW-1185">Reference proteome</keyword>
<dbReference type="RefSeq" id="WP_012833350.1">
    <property type="nucleotide sequence ID" value="NC_013441.1"/>
</dbReference>
<dbReference type="PANTHER" id="PTHR33371:SF18">
    <property type="entry name" value="MCE-FAMILY PROTEIN MCE3C"/>
    <property type="match status" value="1"/>
</dbReference>
<reference evidence="3 4" key="2">
    <citation type="journal article" date="2010" name="Stand. Genomic Sci.">
        <title>Complete genome sequence of Gordonia bronchialis type strain (3410).</title>
        <authorList>
            <person name="Ivanova N."/>
            <person name="Sikorski J."/>
            <person name="Jando M."/>
            <person name="Lapidus A."/>
            <person name="Nolan M."/>
            <person name="Lucas S."/>
            <person name="Del Rio T.G."/>
            <person name="Tice H."/>
            <person name="Copeland A."/>
            <person name="Cheng J.F."/>
            <person name="Chen F."/>
            <person name="Bruce D."/>
            <person name="Goodwin L."/>
            <person name="Pitluck S."/>
            <person name="Mavromatis K."/>
            <person name="Ovchinnikova G."/>
            <person name="Pati A."/>
            <person name="Chen A."/>
            <person name="Palaniappan K."/>
            <person name="Land M."/>
            <person name="Hauser L."/>
            <person name="Chang Y.J."/>
            <person name="Jeffries C.D."/>
            <person name="Chain P."/>
            <person name="Saunders E."/>
            <person name="Han C."/>
            <person name="Detter J.C."/>
            <person name="Brettin T."/>
            <person name="Rohde M."/>
            <person name="Goker M."/>
            <person name="Bristow J."/>
            <person name="Eisen J.A."/>
            <person name="Markowitz V."/>
            <person name="Hugenholtz P."/>
            <person name="Klenk H.P."/>
            <person name="Kyrpides N.C."/>
        </authorList>
    </citation>
    <scope>NUCLEOTIDE SEQUENCE [LARGE SCALE GENOMIC DNA]</scope>
    <source>
        <strain evidence="4">ATCC 25592 / DSM 43247 / BCRC 13721 / JCM 3198 / KCTC 3076 / NBRC 16047 / NCTC 10667</strain>
    </source>
</reference>
<dbReference type="PANTHER" id="PTHR33371">
    <property type="entry name" value="INTERMEMBRANE PHOSPHOLIPID TRANSPORT SYSTEM BINDING PROTEIN MLAD-RELATED"/>
    <property type="match status" value="1"/>
</dbReference>
<dbReference type="eggNOG" id="COG1463">
    <property type="taxonomic scope" value="Bacteria"/>
</dbReference>
<organism evidence="3 4">
    <name type="scientific">Gordonia bronchialis (strain ATCC 25592 / DSM 43247 / BCRC 13721 / JCM 3198 / KCTC 3076 / NBRC 16047 / NCTC 10667)</name>
    <name type="common">Rhodococcus bronchialis</name>
    <dbReference type="NCBI Taxonomy" id="526226"/>
    <lineage>
        <taxon>Bacteria</taxon>
        <taxon>Bacillati</taxon>
        <taxon>Actinomycetota</taxon>
        <taxon>Actinomycetes</taxon>
        <taxon>Mycobacteriales</taxon>
        <taxon>Gordoniaceae</taxon>
        <taxon>Gordonia</taxon>
    </lineage>
</organism>
<dbReference type="GO" id="GO:0005576">
    <property type="term" value="C:extracellular region"/>
    <property type="evidence" value="ECO:0007669"/>
    <property type="project" value="TreeGrafter"/>
</dbReference>
<dbReference type="InterPro" id="IPR052336">
    <property type="entry name" value="MlaD_Phospholipid_Transporter"/>
</dbReference>
<dbReference type="AlphaFoldDB" id="D0L6Z7"/>
<keyword evidence="1" id="KW-1133">Transmembrane helix</keyword>
<dbReference type="KEGG" id="gbr:Gbro_1505"/>
<keyword evidence="1" id="KW-0812">Transmembrane</keyword>
<feature type="transmembrane region" description="Helical" evidence="1">
    <location>
        <begin position="29"/>
        <end position="50"/>
    </location>
</feature>
<sequence>MFLVRLIDVFVGILEFVFKADKRAQGASAAVLGTAGIITLLTLMLIAIGVPQINYHARTSPFTAELANASGLTTADPVLVAGVPAGRIEAIDLAGDRVRVGFRLDNDLPLGNQTRATVRPRTVLGKRYLEIIPAGRGEVGPGNTIPLSRTTVPYNLDDISSAAVHTSREIDSGAVRAMIATMNQIMPNGTTLDASMAGAAGATAAITETGAQLDQLLVVSKKLAEVTAQQSDSVSSAFSSTQIIVQTLAVRRMVLTRLVDNLRIVLDQMATTFPQIPMGDLVNNIASVTTTLKSNVTTIDGILEQLPPAMRTITDATGNGNWADVVSPSAVIPDNMLCLLGVMQGCR</sequence>
<protein>
    <submittedName>
        <fullName evidence="3">Virulence factor Mce family protein</fullName>
    </submittedName>
</protein>
<proteinExistence type="predicted"/>
<accession>D0L6Z7</accession>
<evidence type="ECO:0000256" key="1">
    <source>
        <dbReference type="SAM" id="Phobius"/>
    </source>
</evidence>
<dbReference type="EMBL" id="CP001802">
    <property type="protein sequence ID" value="ACY20782.1"/>
    <property type="molecule type" value="Genomic_DNA"/>
</dbReference>
<gene>
    <name evidence="3" type="ordered locus">Gbro_1505</name>
</gene>